<proteinExistence type="predicted"/>
<dbReference type="InterPro" id="IPR057527">
    <property type="entry name" value="HVO_A0261-like_N"/>
</dbReference>
<evidence type="ECO:0000259" key="2">
    <source>
        <dbReference type="Pfam" id="PF25213"/>
    </source>
</evidence>
<evidence type="ECO:0000313" key="3">
    <source>
        <dbReference type="EMBL" id="MBB6645644.1"/>
    </source>
</evidence>
<dbReference type="Pfam" id="PF08350">
    <property type="entry name" value="FilR1_middle"/>
    <property type="match status" value="1"/>
</dbReference>
<name>A0A7J9SFA1_9EURY</name>
<dbReference type="RefSeq" id="WP_185191982.1">
    <property type="nucleotide sequence ID" value="NZ_JACKXD010000001.1"/>
</dbReference>
<reference evidence="3 4" key="1">
    <citation type="submission" date="2020-08" db="EMBL/GenBank/DDBJ databases">
        <authorList>
            <person name="Seo M.-J."/>
        </authorList>
    </citation>
    <scope>NUCLEOTIDE SEQUENCE [LARGE SCALE GENOMIC DNA]</scope>
    <source>
        <strain evidence="3 4">MBLA0160</strain>
    </source>
</reference>
<evidence type="ECO:0000259" key="1">
    <source>
        <dbReference type="Pfam" id="PF08350"/>
    </source>
</evidence>
<gene>
    <name evidence="3" type="ORF">H5V44_04930</name>
</gene>
<dbReference type="InterPro" id="IPR036390">
    <property type="entry name" value="WH_DNA-bd_sf"/>
</dbReference>
<evidence type="ECO:0008006" key="5">
    <source>
        <dbReference type="Google" id="ProtNLM"/>
    </source>
</evidence>
<dbReference type="SUPFAM" id="SSF46785">
    <property type="entry name" value="Winged helix' DNA-binding domain"/>
    <property type="match status" value="1"/>
</dbReference>
<sequence>MSAREDIAFLVGSDVRIDLLRTLHSAPAGPSELAERCSCARETAQRTVTGFADRGWAEKVPGTDSYRLTHAGEIVVDSYEEFEACLDVAARFRHLLATLDGPVEGLDCETLAAATRTRATPENPHSSINRLLELMDREEIDTLRGVTPIVSRVFNRAAADVIGPRSDVDLVVDGEVLETSAAEYPDALERAEQLPGFTLYVSPTPLEFGLVIVDGHAFLGAYDEQGNLVASADADTDPFVSWARRTFDAIRERSSTWN</sequence>
<organism evidence="3 4">
    <name type="scientific">Halobellus ruber</name>
    <dbReference type="NCBI Taxonomy" id="2761102"/>
    <lineage>
        <taxon>Archaea</taxon>
        <taxon>Methanobacteriati</taxon>
        <taxon>Methanobacteriota</taxon>
        <taxon>Stenosarchaea group</taxon>
        <taxon>Halobacteria</taxon>
        <taxon>Halobacteriales</taxon>
        <taxon>Haloferacaceae</taxon>
        <taxon>Halobellus</taxon>
    </lineage>
</organism>
<accession>A0A7J9SFA1</accession>
<keyword evidence="4" id="KW-1185">Reference proteome</keyword>
<dbReference type="AlphaFoldDB" id="A0A7J9SFA1"/>
<dbReference type="InterPro" id="IPR013561">
    <property type="entry name" value="FilR1_middle_dom"/>
</dbReference>
<feature type="domain" description="HVO-A0261-like N-terminal" evidence="2">
    <location>
        <begin position="4"/>
        <end position="91"/>
    </location>
</feature>
<dbReference type="Pfam" id="PF25213">
    <property type="entry name" value="HVO_A0261_N"/>
    <property type="match status" value="1"/>
</dbReference>
<protein>
    <recommendedName>
        <fullName evidence="5">ArsR family transcriptional regulator</fullName>
    </recommendedName>
</protein>
<comment type="caution">
    <text evidence="3">The sequence shown here is derived from an EMBL/GenBank/DDBJ whole genome shotgun (WGS) entry which is preliminary data.</text>
</comment>
<dbReference type="InterPro" id="IPR036388">
    <property type="entry name" value="WH-like_DNA-bd_sf"/>
</dbReference>
<dbReference type="Gene3D" id="1.10.10.10">
    <property type="entry name" value="Winged helix-like DNA-binding domain superfamily/Winged helix DNA-binding domain"/>
    <property type="match status" value="1"/>
</dbReference>
<evidence type="ECO:0000313" key="4">
    <source>
        <dbReference type="Proteomes" id="UP000546257"/>
    </source>
</evidence>
<dbReference type="Proteomes" id="UP000546257">
    <property type="component" value="Unassembled WGS sequence"/>
</dbReference>
<dbReference type="EMBL" id="JACKXD010000001">
    <property type="protein sequence ID" value="MBB6645644.1"/>
    <property type="molecule type" value="Genomic_DNA"/>
</dbReference>
<feature type="domain" description="Methanogenesis regulatory protein FilR1 middle" evidence="1">
    <location>
        <begin position="124"/>
        <end position="253"/>
    </location>
</feature>